<evidence type="ECO:0000256" key="7">
    <source>
        <dbReference type="ARBA" id="ARBA00022643"/>
    </source>
</evidence>
<dbReference type="KEGG" id="hazt:108667502"/>
<gene>
    <name evidence="13" type="primary">LOC108667502</name>
</gene>
<keyword evidence="8" id="KW-0274">FAD</keyword>
<evidence type="ECO:0000256" key="5">
    <source>
        <dbReference type="ARBA" id="ARBA00022490"/>
    </source>
</evidence>
<evidence type="ECO:0000256" key="10">
    <source>
        <dbReference type="ARBA" id="ARBA00023002"/>
    </source>
</evidence>
<evidence type="ECO:0000256" key="11">
    <source>
        <dbReference type="ARBA" id="ARBA00031313"/>
    </source>
</evidence>
<keyword evidence="10" id="KW-0560">Oxidoreductase</keyword>
<sequence length="278" mass="32464">MSKNEFDFIYKTFNCYAQNKGLEIHLFNIDWYNAIVGPKFFLNYPANTLACLVISQPSMFEKAFIPFIKNHWPSEDKFSLELEDKENEPIKSNSFPDPLDTCMKLVFNDMAKLLPDHEMDIIHDFDMTYMRRPKILMQTAGHVAGAVYMYRKEDLYTTAQRTDPAANSPEQVEDSWMEGKKIFPVCLHPQYGGWFALRGVIIFKGISCVSLEKPVPREILQSKEQIKELLELYNHHWKNNAFRDVITATEKYSTLQQKYFSTPPADRVQFLKCIINEC</sequence>
<evidence type="ECO:0000256" key="8">
    <source>
        <dbReference type="ARBA" id="ARBA00022827"/>
    </source>
</evidence>
<dbReference type="GO" id="GO:0071949">
    <property type="term" value="F:FAD binding"/>
    <property type="evidence" value="ECO:0007669"/>
    <property type="project" value="TreeGrafter"/>
</dbReference>
<dbReference type="RefSeq" id="XP_018010023.1">
    <property type="nucleotide sequence ID" value="XM_018154534.2"/>
</dbReference>
<evidence type="ECO:0000256" key="2">
    <source>
        <dbReference type="ARBA" id="ARBA00001974"/>
    </source>
</evidence>
<dbReference type="GO" id="GO:0005737">
    <property type="term" value="C:cytoplasm"/>
    <property type="evidence" value="ECO:0007669"/>
    <property type="project" value="UniProtKB-SubCell"/>
</dbReference>
<evidence type="ECO:0000313" key="13">
    <source>
        <dbReference type="RefSeq" id="XP_018010023.1"/>
    </source>
</evidence>
<evidence type="ECO:0000256" key="4">
    <source>
        <dbReference type="ARBA" id="ARBA00007762"/>
    </source>
</evidence>
<protein>
    <recommendedName>
        <fullName evidence="11">Cyanocobalamin reductase (cyanide-eliminating)</fullName>
    </recommendedName>
</protein>
<keyword evidence="12" id="KW-1185">Reference proteome</keyword>
<evidence type="ECO:0000256" key="9">
    <source>
        <dbReference type="ARBA" id="ARBA00022857"/>
    </source>
</evidence>
<keyword evidence="7" id="KW-0288">FMN</keyword>
<reference evidence="13" key="1">
    <citation type="submission" date="2025-08" db="UniProtKB">
        <authorList>
            <consortium name="RefSeq"/>
        </authorList>
    </citation>
    <scope>IDENTIFICATION</scope>
    <source>
        <tissue evidence="13">Whole organism</tissue>
    </source>
</reference>
<evidence type="ECO:0000256" key="1">
    <source>
        <dbReference type="ARBA" id="ARBA00001917"/>
    </source>
</evidence>
<dbReference type="AlphaFoldDB" id="A0A8B7N9M3"/>
<keyword evidence="5" id="KW-0963">Cytoplasm</keyword>
<dbReference type="GO" id="GO:0033787">
    <property type="term" value="F:cyanocobalamin reductase (cyanide-eliminating) (NADP+) activity"/>
    <property type="evidence" value="ECO:0007669"/>
    <property type="project" value="TreeGrafter"/>
</dbReference>
<evidence type="ECO:0000256" key="6">
    <source>
        <dbReference type="ARBA" id="ARBA00022630"/>
    </source>
</evidence>
<dbReference type="OrthoDB" id="409189at2759"/>
<keyword evidence="6" id="KW-0285">Flavoprotein</keyword>
<dbReference type="GO" id="GO:0009235">
    <property type="term" value="P:cobalamin metabolic process"/>
    <property type="evidence" value="ECO:0007669"/>
    <property type="project" value="TreeGrafter"/>
</dbReference>
<organism evidence="12 13">
    <name type="scientific">Hyalella azteca</name>
    <name type="common">Amphipod</name>
    <dbReference type="NCBI Taxonomy" id="294128"/>
    <lineage>
        <taxon>Eukaryota</taxon>
        <taxon>Metazoa</taxon>
        <taxon>Ecdysozoa</taxon>
        <taxon>Arthropoda</taxon>
        <taxon>Crustacea</taxon>
        <taxon>Multicrustacea</taxon>
        <taxon>Malacostraca</taxon>
        <taxon>Eumalacostraca</taxon>
        <taxon>Peracarida</taxon>
        <taxon>Amphipoda</taxon>
        <taxon>Senticaudata</taxon>
        <taxon>Talitrida</taxon>
        <taxon>Talitroidea</taxon>
        <taxon>Hyalellidae</taxon>
        <taxon>Hyalella</taxon>
    </lineage>
</organism>
<dbReference type="PANTHER" id="PTHR31457:SF2">
    <property type="entry name" value="CYANOCOBALAMIN REDUCTASE _ ALKYLCOBALAMIN DEALKYLASE"/>
    <property type="match status" value="1"/>
</dbReference>
<dbReference type="Pfam" id="PF16690">
    <property type="entry name" value="MMACHC"/>
    <property type="match status" value="1"/>
</dbReference>
<keyword evidence="9" id="KW-0521">NADP</keyword>
<accession>A0A8B7N9M3</accession>
<evidence type="ECO:0000313" key="12">
    <source>
        <dbReference type="Proteomes" id="UP000694843"/>
    </source>
</evidence>
<comment type="similarity">
    <text evidence="4">Belongs to the MMACHC family.</text>
</comment>
<proteinExistence type="inferred from homology"/>
<dbReference type="CDD" id="cd12959">
    <property type="entry name" value="MMACHC-like"/>
    <property type="match status" value="1"/>
</dbReference>
<comment type="cofactor">
    <cofactor evidence="1">
        <name>FMN</name>
        <dbReference type="ChEBI" id="CHEBI:58210"/>
    </cofactor>
</comment>
<dbReference type="InterPro" id="IPR032037">
    <property type="entry name" value="MMACHC"/>
</dbReference>
<dbReference type="OMA" id="FQVGWYN"/>
<name>A0A8B7N9M3_HYAAZ</name>
<evidence type="ECO:0000256" key="3">
    <source>
        <dbReference type="ARBA" id="ARBA00004496"/>
    </source>
</evidence>
<dbReference type="PANTHER" id="PTHR31457">
    <property type="entry name" value="METHYLMALONIC ACIDURIA AND HOMOCYSTINURIA TYPE C PROTEIN"/>
    <property type="match status" value="1"/>
</dbReference>
<dbReference type="GO" id="GO:0032451">
    <property type="term" value="F:demethylase activity"/>
    <property type="evidence" value="ECO:0007669"/>
    <property type="project" value="TreeGrafter"/>
</dbReference>
<comment type="subcellular location">
    <subcellularLocation>
        <location evidence="3">Cytoplasm</location>
    </subcellularLocation>
</comment>
<dbReference type="Proteomes" id="UP000694843">
    <property type="component" value="Unplaced"/>
</dbReference>
<comment type="cofactor">
    <cofactor evidence="2">
        <name>FAD</name>
        <dbReference type="ChEBI" id="CHEBI:57692"/>
    </cofactor>
</comment>
<dbReference type="GeneID" id="108667502"/>